<evidence type="ECO:0000256" key="1">
    <source>
        <dbReference type="SAM" id="MobiDB-lite"/>
    </source>
</evidence>
<dbReference type="PROSITE" id="PS51257">
    <property type="entry name" value="PROKAR_LIPOPROTEIN"/>
    <property type="match status" value="1"/>
</dbReference>
<feature type="region of interest" description="Disordered" evidence="1">
    <location>
        <begin position="150"/>
        <end position="186"/>
    </location>
</feature>
<accession>A0A3B0XJ42</accession>
<evidence type="ECO:0000313" key="3">
    <source>
        <dbReference type="EMBL" id="VAW63127.1"/>
    </source>
</evidence>
<dbReference type="AlphaFoldDB" id="A0A3B0XJ42"/>
<gene>
    <name evidence="3" type="ORF">MNBD_GAMMA08-191</name>
</gene>
<dbReference type="Gene3D" id="3.30.160.670">
    <property type="match status" value="1"/>
</dbReference>
<name>A0A3B0XJ42_9ZZZZ</name>
<organism evidence="3">
    <name type="scientific">hydrothermal vent metagenome</name>
    <dbReference type="NCBI Taxonomy" id="652676"/>
    <lineage>
        <taxon>unclassified sequences</taxon>
        <taxon>metagenomes</taxon>
        <taxon>ecological metagenomes</taxon>
    </lineage>
</organism>
<reference evidence="3" key="1">
    <citation type="submission" date="2018-06" db="EMBL/GenBank/DDBJ databases">
        <authorList>
            <person name="Zhirakovskaya E."/>
        </authorList>
    </citation>
    <scope>NUCLEOTIDE SEQUENCE</scope>
</reference>
<feature type="domain" description="DUF4136" evidence="2">
    <location>
        <begin position="28"/>
        <end position="182"/>
    </location>
</feature>
<evidence type="ECO:0000259" key="2">
    <source>
        <dbReference type="Pfam" id="PF13590"/>
    </source>
</evidence>
<feature type="compositionally biased region" description="Basic and acidic residues" evidence="1">
    <location>
        <begin position="154"/>
        <end position="163"/>
    </location>
</feature>
<dbReference type="EMBL" id="UOFH01000237">
    <property type="protein sequence ID" value="VAW63127.1"/>
    <property type="molecule type" value="Genomic_DNA"/>
</dbReference>
<proteinExistence type="predicted"/>
<sequence>MQTLLIKMLSLISVAVLLFSCSSNPALVDYDNSVDFSSLKTYQWDIEPSADFSKSNPLVAKRIVSAIEKGLQKKGFLKAEAADVKISYQVVIEKRFSSTKLSTGMGMSVGGGGRGYIGLSSGNQAKKITEGTLLIDMTSITSNRLIWRSKKTQPLKEQDKSPEESQESINQIVSDMLENFPPNKDK</sequence>
<dbReference type="Pfam" id="PF13590">
    <property type="entry name" value="DUF4136"/>
    <property type="match status" value="1"/>
</dbReference>
<dbReference type="InterPro" id="IPR025411">
    <property type="entry name" value="DUF4136"/>
</dbReference>
<protein>
    <recommendedName>
        <fullName evidence="2">DUF4136 domain-containing protein</fullName>
    </recommendedName>
</protein>